<dbReference type="EnsemblPlants" id="KQK07999">
    <property type="protein sequence ID" value="KQK07999"/>
    <property type="gene ID" value="BRADI_2g38890v3"/>
</dbReference>
<dbReference type="Gene3D" id="1.20.1280.50">
    <property type="match status" value="1"/>
</dbReference>
<dbReference type="AlphaFoldDB" id="A0A0Q3G9I6"/>
<protein>
    <recommendedName>
        <fullName evidence="1">F-box domain-containing protein</fullName>
    </recommendedName>
</protein>
<feature type="domain" description="F-box" evidence="1">
    <location>
        <begin position="6"/>
        <end position="46"/>
    </location>
</feature>
<dbReference type="Gramene" id="KQK07999">
    <property type="protein sequence ID" value="KQK07999"/>
    <property type="gene ID" value="BRADI_2g38890v3"/>
</dbReference>
<dbReference type="PANTHER" id="PTHR31672">
    <property type="entry name" value="BNACNNG10540D PROTEIN"/>
    <property type="match status" value="1"/>
</dbReference>
<dbReference type="SMART" id="SM00256">
    <property type="entry name" value="FBOX"/>
    <property type="match status" value="1"/>
</dbReference>
<dbReference type="InterPro" id="IPR050796">
    <property type="entry name" value="SCF_F-box_component"/>
</dbReference>
<reference evidence="2" key="2">
    <citation type="submission" date="2017-06" db="EMBL/GenBank/DDBJ databases">
        <title>WGS assembly of Brachypodium distachyon.</title>
        <authorList>
            <consortium name="The International Brachypodium Initiative"/>
            <person name="Lucas S."/>
            <person name="Harmon-Smith M."/>
            <person name="Lail K."/>
            <person name="Tice H."/>
            <person name="Grimwood J."/>
            <person name="Bruce D."/>
            <person name="Barry K."/>
            <person name="Shu S."/>
            <person name="Lindquist E."/>
            <person name="Wang M."/>
            <person name="Pitluck S."/>
            <person name="Vogel J.P."/>
            <person name="Garvin D.F."/>
            <person name="Mockler T.C."/>
            <person name="Schmutz J."/>
            <person name="Rokhsar D."/>
            <person name="Bevan M.W."/>
        </authorList>
    </citation>
    <scope>NUCLEOTIDE SEQUENCE</scope>
    <source>
        <strain evidence="2">Bd21</strain>
    </source>
</reference>
<evidence type="ECO:0000259" key="1">
    <source>
        <dbReference type="SMART" id="SM00256"/>
    </source>
</evidence>
<dbReference type="ExpressionAtlas" id="A0A0Q3G9I6">
    <property type="expression patterns" value="baseline"/>
</dbReference>
<gene>
    <name evidence="2" type="ORF">BRADI_2g38890v3</name>
</gene>
<evidence type="ECO:0000313" key="3">
    <source>
        <dbReference type="EnsemblPlants" id="KQK07999"/>
    </source>
</evidence>
<organism evidence="2">
    <name type="scientific">Brachypodium distachyon</name>
    <name type="common">Purple false brome</name>
    <name type="synonym">Trachynia distachya</name>
    <dbReference type="NCBI Taxonomy" id="15368"/>
    <lineage>
        <taxon>Eukaryota</taxon>
        <taxon>Viridiplantae</taxon>
        <taxon>Streptophyta</taxon>
        <taxon>Embryophyta</taxon>
        <taxon>Tracheophyta</taxon>
        <taxon>Spermatophyta</taxon>
        <taxon>Magnoliopsida</taxon>
        <taxon>Liliopsida</taxon>
        <taxon>Poales</taxon>
        <taxon>Poaceae</taxon>
        <taxon>BOP clade</taxon>
        <taxon>Pooideae</taxon>
        <taxon>Stipodae</taxon>
        <taxon>Brachypodieae</taxon>
        <taxon>Brachypodium</taxon>
    </lineage>
</organism>
<reference evidence="2 3" key="1">
    <citation type="journal article" date="2010" name="Nature">
        <title>Genome sequencing and analysis of the model grass Brachypodium distachyon.</title>
        <authorList>
            <consortium name="International Brachypodium Initiative"/>
        </authorList>
    </citation>
    <scope>NUCLEOTIDE SEQUENCE [LARGE SCALE GENOMIC DNA]</scope>
    <source>
        <strain evidence="2 3">Bd21</strain>
    </source>
</reference>
<dbReference type="NCBIfam" id="TIGR01640">
    <property type="entry name" value="F_box_assoc_1"/>
    <property type="match status" value="1"/>
</dbReference>
<sequence length="345" mass="38144">MDDRYLPADVVLAIVRRLPPSARRRSRLVCRLWHDVVTHRTPEMQSRPKALLWYPSSTAVSIVDPCSASPSPRELRTSPRKGLALVGTSNGILCAVTLANPVTGETMPVPALPWAAQFVGQLPCTGYKVRWAKAYGIGCHPVTGEYKVVHVPCCFDRVCEFDAVHVLTVGGKEKNPTWRESPVSIPGGAKCELAAGIVTVDGATHWAATIGGSARVVSLDLAAERVAPTTVPLPAARSGGYYRLAEVRGRLGLVTYPEVWVLDKDRRRWSVACRIEQDVSLPHFEFGEFVLAQRGRSSFYRHRRRKGDGGGIWRPRCEFDGVVRVDWRDEGTVVCDGYYQIFAFC</sequence>
<dbReference type="Pfam" id="PF08268">
    <property type="entry name" value="FBA_3"/>
    <property type="match status" value="1"/>
</dbReference>
<dbReference type="InterPro" id="IPR001810">
    <property type="entry name" value="F-box_dom"/>
</dbReference>
<dbReference type="SUPFAM" id="SSF81383">
    <property type="entry name" value="F-box domain"/>
    <property type="match status" value="1"/>
</dbReference>
<reference evidence="3" key="3">
    <citation type="submission" date="2018-08" db="UniProtKB">
        <authorList>
            <consortium name="EnsemblPlants"/>
        </authorList>
    </citation>
    <scope>IDENTIFICATION</scope>
    <source>
        <strain evidence="3">cv. Bd21</strain>
    </source>
</reference>
<dbReference type="CDD" id="cd09917">
    <property type="entry name" value="F-box_SF"/>
    <property type="match status" value="1"/>
</dbReference>
<accession>A0A0Q3G9I6</accession>
<name>A0A0Q3G9I6_BRADI</name>
<dbReference type="InParanoid" id="A0A0Q3G9I6"/>
<dbReference type="EMBL" id="CM000881">
    <property type="protein sequence ID" value="KQK07999.1"/>
    <property type="molecule type" value="Genomic_DNA"/>
</dbReference>
<dbReference type="InterPro" id="IPR017451">
    <property type="entry name" value="F-box-assoc_interact_dom"/>
</dbReference>
<dbReference type="OrthoDB" id="665134at2759"/>
<dbReference type="InterPro" id="IPR013187">
    <property type="entry name" value="F-box-assoc_dom_typ3"/>
</dbReference>
<dbReference type="Proteomes" id="UP000008810">
    <property type="component" value="Chromosome 2"/>
</dbReference>
<evidence type="ECO:0000313" key="2">
    <source>
        <dbReference type="EMBL" id="KQK07999.1"/>
    </source>
</evidence>
<dbReference type="Pfam" id="PF12937">
    <property type="entry name" value="F-box-like"/>
    <property type="match status" value="1"/>
</dbReference>
<dbReference type="PANTHER" id="PTHR31672:SF13">
    <property type="entry name" value="F-BOX PROTEIN CPR30-LIKE"/>
    <property type="match status" value="1"/>
</dbReference>
<keyword evidence="4" id="KW-1185">Reference proteome</keyword>
<dbReference type="InterPro" id="IPR036047">
    <property type="entry name" value="F-box-like_dom_sf"/>
</dbReference>
<evidence type="ECO:0000313" key="4">
    <source>
        <dbReference type="Proteomes" id="UP000008810"/>
    </source>
</evidence>
<proteinExistence type="predicted"/>